<dbReference type="PROSITE" id="PS51257">
    <property type="entry name" value="PROKAR_LIPOPROTEIN"/>
    <property type="match status" value="1"/>
</dbReference>
<dbReference type="Pfam" id="PF10517">
    <property type="entry name" value="DM13"/>
    <property type="match status" value="1"/>
</dbReference>
<gene>
    <name evidence="2" type="ORF">VP395_01360</name>
</gene>
<accession>A0ABV0A617</accession>
<protein>
    <submittedName>
        <fullName evidence="2">DM13 domain-containing protein</fullName>
    </submittedName>
</protein>
<name>A0ABV0A617_9FLAO</name>
<keyword evidence="3" id="KW-1185">Reference proteome</keyword>
<dbReference type="EMBL" id="JAZHYP010000001">
    <property type="protein sequence ID" value="MEN3322362.1"/>
    <property type="molecule type" value="Genomic_DNA"/>
</dbReference>
<dbReference type="PROSITE" id="PS51549">
    <property type="entry name" value="DM13"/>
    <property type="match status" value="1"/>
</dbReference>
<evidence type="ECO:0000313" key="2">
    <source>
        <dbReference type="EMBL" id="MEN3322362.1"/>
    </source>
</evidence>
<sequence>MIPHGMRIFYLIFFVFITFQSCTNSHSPMMDDDKMDIQDMTRTPLYKGDFVSSAHPTSGKATINSEKTILSLTNFKTDSGPSLEIYLATNTSGANYITLGAIKGVSGNYDYALPANIDLTKYNHVIVWCVPFSVNFGYAVLK</sequence>
<organism evidence="2 3">
    <name type="scientific">Mariniflexile soesokkakense</name>
    <dbReference type="NCBI Taxonomy" id="1343160"/>
    <lineage>
        <taxon>Bacteria</taxon>
        <taxon>Pseudomonadati</taxon>
        <taxon>Bacteroidota</taxon>
        <taxon>Flavobacteriia</taxon>
        <taxon>Flavobacteriales</taxon>
        <taxon>Flavobacteriaceae</taxon>
        <taxon>Mariniflexile</taxon>
    </lineage>
</organism>
<dbReference type="Proteomes" id="UP001416393">
    <property type="component" value="Unassembled WGS sequence"/>
</dbReference>
<dbReference type="InterPro" id="IPR019545">
    <property type="entry name" value="DM13_domain"/>
</dbReference>
<dbReference type="RefSeq" id="WP_346239907.1">
    <property type="nucleotide sequence ID" value="NZ_JAZHYP010000001.1"/>
</dbReference>
<proteinExistence type="predicted"/>
<comment type="caution">
    <text evidence="2">The sequence shown here is derived from an EMBL/GenBank/DDBJ whole genome shotgun (WGS) entry which is preliminary data.</text>
</comment>
<reference evidence="2 3" key="1">
    <citation type="submission" date="2024-01" db="EMBL/GenBank/DDBJ databases">
        <title>Mariniflexile litorale sp. nov., isolated from the shallow sediments of the Sea of Japan.</title>
        <authorList>
            <person name="Romanenko L."/>
            <person name="Bystritskaya E."/>
            <person name="Isaeva M."/>
        </authorList>
    </citation>
    <scope>NUCLEOTIDE SEQUENCE [LARGE SCALE GENOMIC DNA]</scope>
    <source>
        <strain evidence="2 3">KCTC 32427</strain>
    </source>
</reference>
<evidence type="ECO:0000259" key="1">
    <source>
        <dbReference type="PROSITE" id="PS51549"/>
    </source>
</evidence>
<feature type="domain" description="DM13" evidence="1">
    <location>
        <begin position="44"/>
        <end position="142"/>
    </location>
</feature>
<evidence type="ECO:0000313" key="3">
    <source>
        <dbReference type="Proteomes" id="UP001416393"/>
    </source>
</evidence>